<dbReference type="RefSeq" id="WP_007201917.1">
    <property type="nucleotide sequence ID" value="NZ_AKKV01000024.1"/>
</dbReference>
<dbReference type="Proteomes" id="UP000004080">
    <property type="component" value="Unassembled WGS sequence"/>
</dbReference>
<keyword evidence="2" id="KW-0812">Transmembrane</keyword>
<keyword evidence="2" id="KW-0472">Membrane</keyword>
<dbReference type="PANTHER" id="PTHR42709:SF9">
    <property type="entry name" value="ALKALINE PHOSPHATASE LIKE PROTEIN"/>
    <property type="match status" value="1"/>
</dbReference>
<accession>I8UGJ2</accession>
<evidence type="ECO:0000256" key="2">
    <source>
        <dbReference type="SAM" id="Phobius"/>
    </source>
</evidence>
<dbReference type="PANTHER" id="PTHR42709">
    <property type="entry name" value="ALKALINE PHOSPHATASE LIKE PROTEIN"/>
    <property type="match status" value="1"/>
</dbReference>
<comment type="similarity">
    <text evidence="1">Belongs to the DedA family.</text>
</comment>
<feature type="transmembrane region" description="Helical" evidence="2">
    <location>
        <begin position="165"/>
        <end position="184"/>
    </location>
</feature>
<feature type="transmembrane region" description="Helical" evidence="2">
    <location>
        <begin position="51"/>
        <end position="72"/>
    </location>
</feature>
<proteinExistence type="inferred from homology"/>
<gene>
    <name evidence="4" type="ORF">A374_09119</name>
</gene>
<organism evidence="4 5">
    <name type="scientific">Fictibacillus macauensis ZFHKF-1</name>
    <dbReference type="NCBI Taxonomy" id="1196324"/>
    <lineage>
        <taxon>Bacteria</taxon>
        <taxon>Bacillati</taxon>
        <taxon>Bacillota</taxon>
        <taxon>Bacilli</taxon>
        <taxon>Bacillales</taxon>
        <taxon>Fictibacillaceae</taxon>
        <taxon>Fictibacillus</taxon>
    </lineage>
</organism>
<dbReference type="EMBL" id="AKKV01000024">
    <property type="protein sequence ID" value="EIT85985.1"/>
    <property type="molecule type" value="Genomic_DNA"/>
</dbReference>
<dbReference type="OrthoDB" id="9782291at2"/>
<comment type="caution">
    <text evidence="4">The sequence shown here is derived from an EMBL/GenBank/DDBJ whole genome shotgun (WGS) entry which is preliminary data.</text>
</comment>
<evidence type="ECO:0000259" key="3">
    <source>
        <dbReference type="Pfam" id="PF09335"/>
    </source>
</evidence>
<dbReference type="PATRIC" id="fig|1196324.3.peg.1868"/>
<dbReference type="Pfam" id="PF09335">
    <property type="entry name" value="VTT_dom"/>
    <property type="match status" value="1"/>
</dbReference>
<feature type="transmembrane region" description="Helical" evidence="2">
    <location>
        <begin position="137"/>
        <end position="159"/>
    </location>
</feature>
<dbReference type="InterPro" id="IPR051311">
    <property type="entry name" value="DedA_domain"/>
</dbReference>
<feature type="transmembrane region" description="Helical" evidence="2">
    <location>
        <begin position="12"/>
        <end position="31"/>
    </location>
</feature>
<protein>
    <submittedName>
        <fullName evidence="4">Alkaline phosphatase</fullName>
    </submittedName>
</protein>
<dbReference type="InterPro" id="IPR032816">
    <property type="entry name" value="VTT_dom"/>
</dbReference>
<reference evidence="4 5" key="1">
    <citation type="journal article" date="2012" name="J. Bacteriol.">
        <title>Genome of Bacillus macauensis ZFHKF-1, a Long-Chain-Forming Bacterium.</title>
        <authorList>
            <person name="Cai L."/>
            <person name="Zhang T."/>
        </authorList>
    </citation>
    <scope>NUCLEOTIDE SEQUENCE [LARGE SCALE GENOMIC DNA]</scope>
    <source>
        <strain evidence="4 5">ZFHKF-1</strain>
    </source>
</reference>
<evidence type="ECO:0000313" key="4">
    <source>
        <dbReference type="EMBL" id="EIT85985.1"/>
    </source>
</evidence>
<evidence type="ECO:0000256" key="1">
    <source>
        <dbReference type="ARBA" id="ARBA00010792"/>
    </source>
</evidence>
<sequence length="196" mass="21978">MSLDHVIMYLQDYGYWVIFLILLCGIVGIPAPEESFMFLLGVLIAKGQLSFEMSLLAAFAGTEVGMLISYIIGKKFGAPFIRAYGKYIKVTSERMSQVETRFHQHANMTILFGFYLPGLRQIGPYVAGISRYSFVRYMCLSVVGGAVWTTTFISVGYFFGDAIEIKYLPWIAVAALLVFVLMIVKKKFANKDVEGL</sequence>
<dbReference type="AlphaFoldDB" id="I8UGJ2"/>
<name>I8UGJ2_9BACL</name>
<evidence type="ECO:0000313" key="5">
    <source>
        <dbReference type="Proteomes" id="UP000004080"/>
    </source>
</evidence>
<dbReference type="GO" id="GO:0005886">
    <property type="term" value="C:plasma membrane"/>
    <property type="evidence" value="ECO:0007669"/>
    <property type="project" value="TreeGrafter"/>
</dbReference>
<feature type="domain" description="VTT" evidence="3">
    <location>
        <begin position="32"/>
        <end position="157"/>
    </location>
</feature>
<keyword evidence="5" id="KW-1185">Reference proteome</keyword>
<dbReference type="STRING" id="1196324.A374_09119"/>
<dbReference type="eggNOG" id="COG0586">
    <property type="taxonomic scope" value="Bacteria"/>
</dbReference>
<keyword evidence="2" id="KW-1133">Transmembrane helix</keyword>